<organism evidence="1 2">
    <name type="scientific">Paramecium primaurelia</name>
    <dbReference type="NCBI Taxonomy" id="5886"/>
    <lineage>
        <taxon>Eukaryota</taxon>
        <taxon>Sar</taxon>
        <taxon>Alveolata</taxon>
        <taxon>Ciliophora</taxon>
        <taxon>Intramacronucleata</taxon>
        <taxon>Oligohymenophorea</taxon>
        <taxon>Peniculida</taxon>
        <taxon>Parameciidae</taxon>
        <taxon>Paramecium</taxon>
    </lineage>
</organism>
<evidence type="ECO:0000313" key="2">
    <source>
        <dbReference type="Proteomes" id="UP000688137"/>
    </source>
</evidence>
<proteinExistence type="predicted"/>
<name>A0A8S1Q3G9_PARPR</name>
<dbReference type="AlphaFoldDB" id="A0A8S1Q3G9"/>
<comment type="caution">
    <text evidence="1">The sequence shown here is derived from an EMBL/GenBank/DDBJ whole genome shotgun (WGS) entry which is preliminary data.</text>
</comment>
<sequence length="176" mass="20845">MINQYFKQTKQPEISLKPLRNVRPSGFLNSFDLLPQNYYTPLKISGNKFTKQNYNLQQKPASLDPIYEQGLPKIEEKHNPFQNNHNRTSQQSSVYTQVLVMNSDQNRRIKTEIDEQNEKINKLLKYRDKRVQIVPVLDLINQGNKMEHITLEQNEQMPKRKIKRQLTNGRLLKLDP</sequence>
<gene>
    <name evidence="1" type="ORF">PPRIM_AZ9-3.1.T1400038</name>
</gene>
<accession>A0A8S1Q3G9</accession>
<dbReference type="EMBL" id="CAJJDM010000144">
    <property type="protein sequence ID" value="CAD8109228.1"/>
    <property type="molecule type" value="Genomic_DNA"/>
</dbReference>
<reference evidence="1" key="1">
    <citation type="submission" date="2021-01" db="EMBL/GenBank/DDBJ databases">
        <authorList>
            <consortium name="Genoscope - CEA"/>
            <person name="William W."/>
        </authorList>
    </citation>
    <scope>NUCLEOTIDE SEQUENCE</scope>
</reference>
<evidence type="ECO:0000313" key="1">
    <source>
        <dbReference type="EMBL" id="CAD8109228.1"/>
    </source>
</evidence>
<dbReference type="OMA" id="FQNNENR"/>
<protein>
    <submittedName>
        <fullName evidence="1">Uncharacterized protein</fullName>
    </submittedName>
</protein>
<dbReference type="Proteomes" id="UP000688137">
    <property type="component" value="Unassembled WGS sequence"/>
</dbReference>
<keyword evidence="2" id="KW-1185">Reference proteome</keyword>